<gene>
    <name evidence="7" type="ORF">I0Q91_06440</name>
</gene>
<dbReference type="PANTHER" id="PTHR14226">
    <property type="entry name" value="NEUROPATHY TARGET ESTERASE/SWISS CHEESE D.MELANOGASTER"/>
    <property type="match status" value="1"/>
</dbReference>
<dbReference type="InterPro" id="IPR002641">
    <property type="entry name" value="PNPLA_dom"/>
</dbReference>
<evidence type="ECO:0000313" key="7">
    <source>
        <dbReference type="EMBL" id="MBF8436706.1"/>
    </source>
</evidence>
<protein>
    <submittedName>
        <fullName evidence="7">Patatin-like phospholipase family protein</fullName>
    </submittedName>
</protein>
<dbReference type="SUPFAM" id="SSF52151">
    <property type="entry name" value="FabD/lysophospholipase-like"/>
    <property type="match status" value="1"/>
</dbReference>
<proteinExistence type="predicted"/>
<feature type="short sequence motif" description="GXGXXG" evidence="4">
    <location>
        <begin position="8"/>
        <end position="13"/>
    </location>
</feature>
<evidence type="ECO:0000256" key="2">
    <source>
        <dbReference type="ARBA" id="ARBA00022963"/>
    </source>
</evidence>
<dbReference type="Gene3D" id="3.40.1090.10">
    <property type="entry name" value="Cytosolic phospholipase A2 catalytic domain"/>
    <property type="match status" value="1"/>
</dbReference>
<name>A0A931F7I3_9FIRM</name>
<accession>A0A931F7I3</accession>
<dbReference type="PROSITE" id="PS51635">
    <property type="entry name" value="PNPLA"/>
    <property type="match status" value="1"/>
</dbReference>
<dbReference type="EMBL" id="JADPIE010000003">
    <property type="protein sequence ID" value="MBF8436706.1"/>
    <property type="molecule type" value="Genomic_DNA"/>
</dbReference>
<sequence length="442" mass="50506">MRGLVLEGGGAKGSYQLGAYRALLEMDIEISGITGTSIGAINGAMIAQGDFEKAKDLWMAIDPEEIFKMSTEDLSDLMNLNLDRNNFGRIFGRIKNIFENKGIDVEHIRRYLDEFVDEDKVRSSQLDFGLVTYSLTDFEPLELFIEDIPEGKLVEYLIASSYLPAFKGEKLDGKRFIDGAVHDNLPINMLAGRGYNEIIAIRTYGSGRIRPVDDEVSVSVQYIGPTEDLGRVLEFVPERIEHNIRLGYLDTWRHYENLKGTNYYIRADEDEDYYFQLWQTIDNASVLEAGRLLGCKDFPARRLLFEKIIPRLQGLLELDETVGYRELLIAALEVLAAKLEIEPYEIYDFSEFVRMIEKRYQTGLELDFKEIPDFLKQNELLSRAVRDDLALELVTTLFDGFFQHRERLELASIDVDNESLDSDDGLDGGVMSNNSKEENDDN</sequence>
<dbReference type="Proteomes" id="UP000621436">
    <property type="component" value="Unassembled WGS sequence"/>
</dbReference>
<feature type="short sequence motif" description="GXSXG" evidence="4">
    <location>
        <begin position="35"/>
        <end position="39"/>
    </location>
</feature>
<keyword evidence="3 4" id="KW-0443">Lipid metabolism</keyword>
<evidence type="ECO:0000313" key="8">
    <source>
        <dbReference type="Proteomes" id="UP000621436"/>
    </source>
</evidence>
<reference evidence="7" key="1">
    <citation type="submission" date="2020-11" db="EMBL/GenBank/DDBJ databases">
        <title>Halonatronomonas betainensis gen. nov., sp. nov. a novel haloalkaliphilic representative of the family Halanaerobiacae capable of betaine degradation.</title>
        <authorList>
            <person name="Boltyanskaya Y."/>
            <person name="Kevbrin V."/>
            <person name="Detkova E."/>
            <person name="Grouzdev D.S."/>
            <person name="Koziaeva V."/>
            <person name="Zhilina T."/>
        </authorList>
    </citation>
    <scope>NUCLEOTIDE SEQUENCE</scope>
    <source>
        <strain evidence="7">Z-7014</strain>
    </source>
</reference>
<dbReference type="InterPro" id="IPR050301">
    <property type="entry name" value="NTE"/>
</dbReference>
<feature type="active site" description="Proton acceptor" evidence="4">
    <location>
        <position position="178"/>
    </location>
</feature>
<dbReference type="InterPro" id="IPR016035">
    <property type="entry name" value="Acyl_Trfase/lysoPLipase"/>
</dbReference>
<dbReference type="PANTHER" id="PTHR14226:SF29">
    <property type="entry name" value="NEUROPATHY TARGET ESTERASE SWS"/>
    <property type="match status" value="1"/>
</dbReference>
<evidence type="ECO:0000256" key="1">
    <source>
        <dbReference type="ARBA" id="ARBA00022801"/>
    </source>
</evidence>
<feature type="region of interest" description="Disordered" evidence="5">
    <location>
        <begin position="421"/>
        <end position="442"/>
    </location>
</feature>
<dbReference type="GO" id="GO:0016042">
    <property type="term" value="P:lipid catabolic process"/>
    <property type="evidence" value="ECO:0007669"/>
    <property type="project" value="UniProtKB-UniRule"/>
</dbReference>
<dbReference type="Pfam" id="PF01734">
    <property type="entry name" value="Patatin"/>
    <property type="match status" value="1"/>
</dbReference>
<comment type="caution">
    <text evidence="7">The sequence shown here is derived from an EMBL/GenBank/DDBJ whole genome shotgun (WGS) entry which is preliminary data.</text>
</comment>
<evidence type="ECO:0000256" key="3">
    <source>
        <dbReference type="ARBA" id="ARBA00023098"/>
    </source>
</evidence>
<evidence type="ECO:0000256" key="4">
    <source>
        <dbReference type="PROSITE-ProRule" id="PRU01161"/>
    </source>
</evidence>
<dbReference type="AlphaFoldDB" id="A0A931F7I3"/>
<dbReference type="GO" id="GO:0016787">
    <property type="term" value="F:hydrolase activity"/>
    <property type="evidence" value="ECO:0007669"/>
    <property type="project" value="UniProtKB-UniRule"/>
</dbReference>
<keyword evidence="2 4" id="KW-0442">Lipid degradation</keyword>
<keyword evidence="8" id="KW-1185">Reference proteome</keyword>
<feature type="domain" description="PNPLA" evidence="6">
    <location>
        <begin position="4"/>
        <end position="191"/>
    </location>
</feature>
<feature type="active site" description="Nucleophile" evidence="4">
    <location>
        <position position="37"/>
    </location>
</feature>
<dbReference type="CDD" id="cd07209">
    <property type="entry name" value="Pat_hypo_Ecoli_Z1214_like"/>
    <property type="match status" value="1"/>
</dbReference>
<evidence type="ECO:0000259" key="6">
    <source>
        <dbReference type="PROSITE" id="PS51635"/>
    </source>
</evidence>
<keyword evidence="1 4" id="KW-0378">Hydrolase</keyword>
<feature type="short sequence motif" description="DGA/G" evidence="4">
    <location>
        <begin position="178"/>
        <end position="180"/>
    </location>
</feature>
<dbReference type="RefSeq" id="WP_270453617.1">
    <property type="nucleotide sequence ID" value="NZ_JADPIE010000003.1"/>
</dbReference>
<organism evidence="7 8">
    <name type="scientific">Halonatronomonas betaini</name>
    <dbReference type="NCBI Taxonomy" id="2778430"/>
    <lineage>
        <taxon>Bacteria</taxon>
        <taxon>Bacillati</taxon>
        <taxon>Bacillota</taxon>
        <taxon>Clostridia</taxon>
        <taxon>Halanaerobiales</taxon>
        <taxon>Halarsenatibacteraceae</taxon>
        <taxon>Halonatronomonas</taxon>
    </lineage>
</organism>
<evidence type="ECO:0000256" key="5">
    <source>
        <dbReference type="SAM" id="MobiDB-lite"/>
    </source>
</evidence>